<evidence type="ECO:0000256" key="3">
    <source>
        <dbReference type="SAM" id="Phobius"/>
    </source>
</evidence>
<proteinExistence type="inferred from homology"/>
<dbReference type="PANTHER" id="PTHR23416:SF23">
    <property type="entry name" value="ACETYLTRANSFERASE C18B11.09C-RELATED"/>
    <property type="match status" value="1"/>
</dbReference>
<organism evidence="4 5">
    <name type="scientific">Segatella oulorum</name>
    <dbReference type="NCBI Taxonomy" id="28136"/>
    <lineage>
        <taxon>Bacteria</taxon>
        <taxon>Pseudomonadati</taxon>
        <taxon>Bacteroidota</taxon>
        <taxon>Bacteroidia</taxon>
        <taxon>Bacteroidales</taxon>
        <taxon>Prevotellaceae</taxon>
        <taxon>Segatella</taxon>
    </lineage>
</organism>
<keyword evidence="3" id="KW-0812">Transmembrane</keyword>
<dbReference type="STRING" id="28136.SAMN02745202_01322"/>
<evidence type="ECO:0000313" key="4">
    <source>
        <dbReference type="EMBL" id="SJZ87344.1"/>
    </source>
</evidence>
<dbReference type="Proteomes" id="UP000190065">
    <property type="component" value="Unassembled WGS sequence"/>
</dbReference>
<keyword evidence="3" id="KW-1133">Transmembrane helix</keyword>
<evidence type="ECO:0000313" key="5">
    <source>
        <dbReference type="Proteomes" id="UP000190065"/>
    </source>
</evidence>
<comment type="similarity">
    <text evidence="1">Belongs to the transferase hexapeptide repeat family.</text>
</comment>
<dbReference type="Gene3D" id="2.160.10.10">
    <property type="entry name" value="Hexapeptide repeat proteins"/>
    <property type="match status" value="1"/>
</dbReference>
<name>A0A1T4P762_9BACT</name>
<dbReference type="GO" id="GO:0008374">
    <property type="term" value="F:O-acyltransferase activity"/>
    <property type="evidence" value="ECO:0007669"/>
    <property type="project" value="TreeGrafter"/>
</dbReference>
<accession>A0A1T4P762</accession>
<keyword evidence="2 4" id="KW-0808">Transferase</keyword>
<reference evidence="4 5" key="1">
    <citation type="submission" date="2017-02" db="EMBL/GenBank/DDBJ databases">
        <authorList>
            <person name="Peterson S.W."/>
        </authorList>
    </citation>
    <scope>NUCLEOTIDE SEQUENCE [LARGE SCALE GENOMIC DNA]</scope>
    <source>
        <strain evidence="4 5">ATCC 43324</strain>
    </source>
</reference>
<dbReference type="RefSeq" id="WP_025070155.1">
    <property type="nucleotide sequence ID" value="NZ_FUXK01000013.1"/>
</dbReference>
<evidence type="ECO:0000256" key="1">
    <source>
        <dbReference type="ARBA" id="ARBA00007274"/>
    </source>
</evidence>
<dbReference type="InterPro" id="IPR051159">
    <property type="entry name" value="Hexapeptide_acetyltransf"/>
</dbReference>
<feature type="transmembrane region" description="Helical" evidence="3">
    <location>
        <begin position="6"/>
        <end position="35"/>
    </location>
</feature>
<dbReference type="SUPFAM" id="SSF51161">
    <property type="entry name" value="Trimeric LpxA-like enzymes"/>
    <property type="match status" value="1"/>
</dbReference>
<keyword evidence="3" id="KW-0472">Membrane</keyword>
<dbReference type="Pfam" id="PF00132">
    <property type="entry name" value="Hexapep"/>
    <property type="match status" value="1"/>
</dbReference>
<dbReference type="CDD" id="cd04647">
    <property type="entry name" value="LbH_MAT_like"/>
    <property type="match status" value="1"/>
</dbReference>
<dbReference type="PANTHER" id="PTHR23416">
    <property type="entry name" value="SIALIC ACID SYNTHASE-RELATED"/>
    <property type="match status" value="1"/>
</dbReference>
<gene>
    <name evidence="4" type="ORF">SAMN02745202_01322</name>
</gene>
<evidence type="ECO:0000256" key="2">
    <source>
        <dbReference type="ARBA" id="ARBA00022679"/>
    </source>
</evidence>
<dbReference type="EMBL" id="FUXK01000013">
    <property type="protein sequence ID" value="SJZ87344.1"/>
    <property type="molecule type" value="Genomic_DNA"/>
</dbReference>
<dbReference type="eggNOG" id="COG0110">
    <property type="taxonomic scope" value="Bacteria"/>
</dbReference>
<dbReference type="InterPro" id="IPR001451">
    <property type="entry name" value="Hexapep"/>
</dbReference>
<protein>
    <submittedName>
        <fullName evidence="4">Transferase hexapeptide (Six repeat-containing protein)</fullName>
    </submittedName>
</protein>
<dbReference type="AlphaFoldDB" id="A0A1T4P762"/>
<dbReference type="InterPro" id="IPR011004">
    <property type="entry name" value="Trimer_LpxA-like_sf"/>
</dbReference>
<sequence length="231" mass="25970">MLISILILLILLAYLPWIVIIVVYPWNVLAVYTWLHPQKRWVRPLAIPYRVVARFTRSGWEKFCAVHIGHLPSYHLRKWMYKGLGVQCEENVIFRYGTEIWSAHHLHIGKGMIGGYDLLLDARNGIEIGANVNFSARVSIYTEQHDYRAADFGCDDSICKKVTLGNRVWVGPNVIILPGVTIGEGAVLAAGCVVAHDVPPFTVVAGIPAKKIADRPQYLTYQFNGKGGRLY</sequence>
<dbReference type="GO" id="GO:0005829">
    <property type="term" value="C:cytosol"/>
    <property type="evidence" value="ECO:0007669"/>
    <property type="project" value="TreeGrafter"/>
</dbReference>